<feature type="transmembrane region" description="Helical" evidence="9">
    <location>
        <begin position="323"/>
        <end position="343"/>
    </location>
</feature>
<evidence type="ECO:0000256" key="8">
    <source>
        <dbReference type="SAM" id="MobiDB-lite"/>
    </source>
</evidence>
<evidence type="ECO:0000256" key="4">
    <source>
        <dbReference type="ARBA" id="ARBA00022519"/>
    </source>
</evidence>
<evidence type="ECO:0000256" key="6">
    <source>
        <dbReference type="ARBA" id="ARBA00022989"/>
    </source>
</evidence>
<proteinExistence type="predicted"/>
<feature type="transmembrane region" description="Helical" evidence="9">
    <location>
        <begin position="37"/>
        <end position="58"/>
    </location>
</feature>
<keyword evidence="4" id="KW-0997">Cell inner membrane</keyword>
<keyword evidence="6 9" id="KW-1133">Transmembrane helix</keyword>
<dbReference type="Proteomes" id="UP001325479">
    <property type="component" value="Chromosome"/>
</dbReference>
<dbReference type="RefSeq" id="WP_114810468.1">
    <property type="nucleotide sequence ID" value="NZ_CP139965.1"/>
</dbReference>
<feature type="transmembrane region" description="Helical" evidence="9">
    <location>
        <begin position="297"/>
        <end position="317"/>
    </location>
</feature>
<keyword evidence="11" id="KW-1185">Reference proteome</keyword>
<dbReference type="PANTHER" id="PTHR32196:SF21">
    <property type="entry name" value="ABC TRANSPORTER PERMEASE PROTEIN YPHD-RELATED"/>
    <property type="match status" value="1"/>
</dbReference>
<feature type="transmembrane region" description="Helical" evidence="9">
    <location>
        <begin position="243"/>
        <end position="266"/>
    </location>
</feature>
<comment type="subcellular location">
    <subcellularLocation>
        <location evidence="1">Cell membrane</location>
        <topology evidence="1">Multi-pass membrane protein</topology>
    </subcellularLocation>
</comment>
<keyword evidence="2" id="KW-0813">Transport</keyword>
<feature type="transmembrane region" description="Helical" evidence="9">
    <location>
        <begin position="123"/>
        <end position="145"/>
    </location>
</feature>
<keyword evidence="3" id="KW-1003">Cell membrane</keyword>
<evidence type="ECO:0000256" key="3">
    <source>
        <dbReference type="ARBA" id="ARBA00022475"/>
    </source>
</evidence>
<accession>A0ABZ0WQS9</accession>
<evidence type="ECO:0000256" key="9">
    <source>
        <dbReference type="SAM" id="Phobius"/>
    </source>
</evidence>
<name>A0ABZ0WQS9_9BURK</name>
<dbReference type="CDD" id="cd06579">
    <property type="entry name" value="TM_PBP1_transp_AraH_like"/>
    <property type="match status" value="1"/>
</dbReference>
<evidence type="ECO:0000313" key="10">
    <source>
        <dbReference type="EMBL" id="WQD79591.1"/>
    </source>
</evidence>
<feature type="transmembrane region" description="Helical" evidence="9">
    <location>
        <begin position="98"/>
        <end position="117"/>
    </location>
</feature>
<evidence type="ECO:0000313" key="11">
    <source>
        <dbReference type="Proteomes" id="UP001325479"/>
    </source>
</evidence>
<feature type="region of interest" description="Disordered" evidence="8">
    <location>
        <begin position="1"/>
        <end position="22"/>
    </location>
</feature>
<evidence type="ECO:0000256" key="1">
    <source>
        <dbReference type="ARBA" id="ARBA00004651"/>
    </source>
</evidence>
<dbReference type="Pfam" id="PF02653">
    <property type="entry name" value="BPD_transp_2"/>
    <property type="match status" value="1"/>
</dbReference>
<evidence type="ECO:0000256" key="5">
    <source>
        <dbReference type="ARBA" id="ARBA00022692"/>
    </source>
</evidence>
<sequence>MNVPSSPTRSLADGHTLPGIGPGRAHRIRARLRDPQFWLRGSALLAFAIVVTAFALTSPLFLTVANLANVLQQSVVIGLLGFGLTIVLIAGGPDPIRGGLDLSVAANLGLCAAVFAVTQRDGYPALLSVALTLATGATVGALNAVAVIALRIVPLLATLTTMNIAAGFELVLTQNTPVQANGTLLAYLLRDGPFGVPHLAYALLLACAAFTVLVHETPFGLRLAAVGAHRDAARAAGIHSARYVAASYVLCGIAAALAALASAALLSGSSPGAGDNLLAVVAAALLGVVFSRRLVPTIPGTLCAVLFIGVIVNGFQLDNLSSYYVNGVEGVLILFVVATTAIVRRRHGRSSAYD</sequence>
<protein>
    <submittedName>
        <fullName evidence="10">ABC transporter permease</fullName>
    </submittedName>
</protein>
<evidence type="ECO:0000256" key="7">
    <source>
        <dbReference type="ARBA" id="ARBA00023136"/>
    </source>
</evidence>
<feature type="transmembrane region" description="Helical" evidence="9">
    <location>
        <begin position="152"/>
        <end position="174"/>
    </location>
</feature>
<keyword evidence="7 9" id="KW-0472">Membrane</keyword>
<dbReference type="EMBL" id="CP139965">
    <property type="protein sequence ID" value="WQD79591.1"/>
    <property type="molecule type" value="Genomic_DNA"/>
</dbReference>
<organism evidence="10 11">
    <name type="scientific">Paraburkholderia kururiensis</name>
    <dbReference type="NCBI Taxonomy" id="984307"/>
    <lineage>
        <taxon>Bacteria</taxon>
        <taxon>Pseudomonadati</taxon>
        <taxon>Pseudomonadota</taxon>
        <taxon>Betaproteobacteria</taxon>
        <taxon>Burkholderiales</taxon>
        <taxon>Burkholderiaceae</taxon>
        <taxon>Paraburkholderia</taxon>
    </lineage>
</organism>
<keyword evidence="5 9" id="KW-0812">Transmembrane</keyword>
<feature type="transmembrane region" description="Helical" evidence="9">
    <location>
        <begin position="70"/>
        <end position="91"/>
    </location>
</feature>
<dbReference type="InterPro" id="IPR001851">
    <property type="entry name" value="ABC_transp_permease"/>
</dbReference>
<gene>
    <name evidence="10" type="ORF">U0042_07880</name>
</gene>
<feature type="transmembrane region" description="Helical" evidence="9">
    <location>
        <begin position="272"/>
        <end position="290"/>
    </location>
</feature>
<evidence type="ECO:0000256" key="2">
    <source>
        <dbReference type="ARBA" id="ARBA00022448"/>
    </source>
</evidence>
<reference evidence="10 11" key="1">
    <citation type="submission" date="2023-12" db="EMBL/GenBank/DDBJ databases">
        <title>Genome sequencing and assembly of bacterial species from a model synthetic community.</title>
        <authorList>
            <person name="Hogle S.L."/>
        </authorList>
    </citation>
    <scope>NUCLEOTIDE SEQUENCE [LARGE SCALE GENOMIC DNA]</scope>
    <source>
        <strain evidence="10 11">HAMBI 2494</strain>
    </source>
</reference>
<feature type="transmembrane region" description="Helical" evidence="9">
    <location>
        <begin position="194"/>
        <end position="214"/>
    </location>
</feature>
<dbReference type="PANTHER" id="PTHR32196">
    <property type="entry name" value="ABC TRANSPORTER PERMEASE PROTEIN YPHD-RELATED-RELATED"/>
    <property type="match status" value="1"/>
</dbReference>